<evidence type="ECO:0000256" key="1">
    <source>
        <dbReference type="SAM" id="SignalP"/>
    </source>
</evidence>
<dbReference type="EMBL" id="MU865468">
    <property type="protein sequence ID" value="KAK4222502.1"/>
    <property type="molecule type" value="Genomic_DNA"/>
</dbReference>
<dbReference type="GO" id="GO:0000329">
    <property type="term" value="C:fungal-type vacuole membrane"/>
    <property type="evidence" value="ECO:0007669"/>
    <property type="project" value="TreeGrafter"/>
</dbReference>
<dbReference type="Proteomes" id="UP001301958">
    <property type="component" value="Unassembled WGS sequence"/>
</dbReference>
<dbReference type="InterPro" id="IPR036378">
    <property type="entry name" value="FAS1_dom_sf"/>
</dbReference>
<keyword evidence="4" id="KW-1185">Reference proteome</keyword>
<dbReference type="PANTHER" id="PTHR10900">
    <property type="entry name" value="PERIOSTIN-RELATED"/>
    <property type="match status" value="1"/>
</dbReference>
<dbReference type="Gene3D" id="2.30.180.10">
    <property type="entry name" value="FAS1 domain"/>
    <property type="match status" value="2"/>
</dbReference>
<feature type="domain" description="FAS1" evidence="2">
    <location>
        <begin position="18"/>
        <end position="167"/>
    </location>
</feature>
<proteinExistence type="predicted"/>
<dbReference type="SUPFAM" id="SSF82153">
    <property type="entry name" value="FAS1 domain"/>
    <property type="match status" value="2"/>
</dbReference>
<dbReference type="FunFam" id="2.30.180.10:FF:000032">
    <property type="entry name" value="Fasciclin domain-containing protein, putative"/>
    <property type="match status" value="1"/>
</dbReference>
<dbReference type="InterPro" id="IPR000782">
    <property type="entry name" value="FAS1_domain"/>
</dbReference>
<dbReference type="GO" id="GO:0016236">
    <property type="term" value="P:macroautophagy"/>
    <property type="evidence" value="ECO:0007669"/>
    <property type="project" value="TreeGrafter"/>
</dbReference>
<keyword evidence="1" id="KW-0732">Signal</keyword>
<feature type="domain" description="FAS1" evidence="2">
    <location>
        <begin position="169"/>
        <end position="297"/>
    </location>
</feature>
<organism evidence="3 4">
    <name type="scientific">Podospora fimiseda</name>
    <dbReference type="NCBI Taxonomy" id="252190"/>
    <lineage>
        <taxon>Eukaryota</taxon>
        <taxon>Fungi</taxon>
        <taxon>Dikarya</taxon>
        <taxon>Ascomycota</taxon>
        <taxon>Pezizomycotina</taxon>
        <taxon>Sordariomycetes</taxon>
        <taxon>Sordariomycetidae</taxon>
        <taxon>Sordariales</taxon>
        <taxon>Podosporaceae</taxon>
        <taxon>Podospora</taxon>
    </lineage>
</organism>
<feature type="signal peptide" evidence="1">
    <location>
        <begin position="1"/>
        <end position="17"/>
    </location>
</feature>
<feature type="chain" id="PRO_5043040058" evidence="1">
    <location>
        <begin position="18"/>
        <end position="381"/>
    </location>
</feature>
<dbReference type="AlphaFoldDB" id="A0AAN7BG71"/>
<accession>A0AAN7BG71</accession>
<reference evidence="3" key="2">
    <citation type="submission" date="2023-05" db="EMBL/GenBank/DDBJ databases">
        <authorList>
            <consortium name="Lawrence Berkeley National Laboratory"/>
            <person name="Steindorff A."/>
            <person name="Hensen N."/>
            <person name="Bonometti L."/>
            <person name="Westerberg I."/>
            <person name="Brannstrom I.O."/>
            <person name="Guillou S."/>
            <person name="Cros-Aarteil S."/>
            <person name="Calhoun S."/>
            <person name="Haridas S."/>
            <person name="Kuo A."/>
            <person name="Mondo S."/>
            <person name="Pangilinan J."/>
            <person name="Riley R."/>
            <person name="Labutti K."/>
            <person name="Andreopoulos B."/>
            <person name="Lipzen A."/>
            <person name="Chen C."/>
            <person name="Yanf M."/>
            <person name="Daum C."/>
            <person name="Ng V."/>
            <person name="Clum A."/>
            <person name="Ohm R."/>
            <person name="Martin F."/>
            <person name="Silar P."/>
            <person name="Natvig D."/>
            <person name="Lalanne C."/>
            <person name="Gautier V."/>
            <person name="Ament-Velasquez S.L."/>
            <person name="Kruys A."/>
            <person name="Hutchinson M.I."/>
            <person name="Powell A.J."/>
            <person name="Barry K."/>
            <person name="Miller A.N."/>
            <person name="Grigoriev I.V."/>
            <person name="Debuchy R."/>
            <person name="Gladieux P."/>
            <person name="Thoren M.H."/>
            <person name="Johannesson H."/>
        </authorList>
    </citation>
    <scope>NUCLEOTIDE SEQUENCE</scope>
    <source>
        <strain evidence="3">CBS 990.96</strain>
    </source>
</reference>
<evidence type="ECO:0000313" key="4">
    <source>
        <dbReference type="Proteomes" id="UP001301958"/>
    </source>
</evidence>
<dbReference type="SMART" id="SM00554">
    <property type="entry name" value="FAS1"/>
    <property type="match status" value="2"/>
</dbReference>
<sequence>MQLKHLTLLAAANAVTAQSLAEVLAAQAETLSSLTTWLESQELVYNLLAGAEDVTLLAPSNNALQQLNSSPLANELLSNTEFLTAFLSYHVLNGTYFASNLTSSPVQVIPTLLDLQGYDNIAGGQKLIAQSVDGGVSFISGGGLKSTVQAANFNYTGGTIHIIDNILTIPANVSTTALSANLTALVGAVQQAGLVETLDTTPDLTIFAPTNDAFAAIGNLVSGLTIEQLTSILGYHVVPGAVVYSTDVTNGLTAKSLQGTDLNFRVVDGEVWVNSAKVIAADVLVANGVVHVIDGVLNPDNASAAPNPAAETQAPAFPGASSVGGGVPFTSGVVVPTPAATNTAGPGATPTEPVTAGQGKVAAVAGAALFGAGAVVLMGQM</sequence>
<comment type="caution">
    <text evidence="3">The sequence shown here is derived from an EMBL/GenBank/DDBJ whole genome shotgun (WGS) entry which is preliminary data.</text>
</comment>
<dbReference type="PROSITE" id="PS50213">
    <property type="entry name" value="FAS1"/>
    <property type="match status" value="2"/>
</dbReference>
<gene>
    <name evidence="3" type="ORF">QBC38DRAFT_81005</name>
</gene>
<name>A0AAN7BG71_9PEZI</name>
<evidence type="ECO:0000259" key="2">
    <source>
        <dbReference type="PROSITE" id="PS50213"/>
    </source>
</evidence>
<dbReference type="Pfam" id="PF02469">
    <property type="entry name" value="Fasciclin"/>
    <property type="match status" value="2"/>
</dbReference>
<dbReference type="PANTHER" id="PTHR10900:SF77">
    <property type="entry name" value="FI19380P1"/>
    <property type="match status" value="1"/>
</dbReference>
<reference evidence="3" key="1">
    <citation type="journal article" date="2023" name="Mol. Phylogenet. Evol.">
        <title>Genome-scale phylogeny and comparative genomics of the fungal order Sordariales.</title>
        <authorList>
            <person name="Hensen N."/>
            <person name="Bonometti L."/>
            <person name="Westerberg I."/>
            <person name="Brannstrom I.O."/>
            <person name="Guillou S."/>
            <person name="Cros-Aarteil S."/>
            <person name="Calhoun S."/>
            <person name="Haridas S."/>
            <person name="Kuo A."/>
            <person name="Mondo S."/>
            <person name="Pangilinan J."/>
            <person name="Riley R."/>
            <person name="LaButti K."/>
            <person name="Andreopoulos B."/>
            <person name="Lipzen A."/>
            <person name="Chen C."/>
            <person name="Yan M."/>
            <person name="Daum C."/>
            <person name="Ng V."/>
            <person name="Clum A."/>
            <person name="Steindorff A."/>
            <person name="Ohm R.A."/>
            <person name="Martin F."/>
            <person name="Silar P."/>
            <person name="Natvig D.O."/>
            <person name="Lalanne C."/>
            <person name="Gautier V."/>
            <person name="Ament-Velasquez S.L."/>
            <person name="Kruys A."/>
            <person name="Hutchinson M.I."/>
            <person name="Powell A.J."/>
            <person name="Barry K."/>
            <person name="Miller A.N."/>
            <person name="Grigoriev I.V."/>
            <person name="Debuchy R."/>
            <person name="Gladieux P."/>
            <person name="Hiltunen Thoren M."/>
            <person name="Johannesson H."/>
        </authorList>
    </citation>
    <scope>NUCLEOTIDE SEQUENCE</scope>
    <source>
        <strain evidence="3">CBS 990.96</strain>
    </source>
</reference>
<protein>
    <submittedName>
        <fullName evidence="3">FAS1 domain-containing protein</fullName>
    </submittedName>
</protein>
<dbReference type="InterPro" id="IPR050904">
    <property type="entry name" value="Adhesion/Biosynth-related"/>
</dbReference>
<evidence type="ECO:0000313" key="3">
    <source>
        <dbReference type="EMBL" id="KAK4222502.1"/>
    </source>
</evidence>